<feature type="transmembrane region" description="Helical" evidence="1">
    <location>
        <begin position="29"/>
        <end position="47"/>
    </location>
</feature>
<keyword evidence="1" id="KW-0472">Membrane</keyword>
<reference evidence="2 3" key="1">
    <citation type="submission" date="2019-03" db="EMBL/GenBank/DDBJ databases">
        <title>Deep-cultivation of Planctomycetes and their phenomic and genomic characterization uncovers novel biology.</title>
        <authorList>
            <person name="Wiegand S."/>
            <person name="Jogler M."/>
            <person name="Boedeker C."/>
            <person name="Pinto D."/>
            <person name="Vollmers J."/>
            <person name="Rivas-Marin E."/>
            <person name="Kohn T."/>
            <person name="Peeters S.H."/>
            <person name="Heuer A."/>
            <person name="Rast P."/>
            <person name="Oberbeckmann S."/>
            <person name="Bunk B."/>
            <person name="Jeske O."/>
            <person name="Meyerdierks A."/>
            <person name="Storesund J.E."/>
            <person name="Kallscheuer N."/>
            <person name="Luecker S."/>
            <person name="Lage O.M."/>
            <person name="Pohl T."/>
            <person name="Merkel B.J."/>
            <person name="Hornburger P."/>
            <person name="Mueller R.-W."/>
            <person name="Bruemmer F."/>
            <person name="Labrenz M."/>
            <person name="Spormann A.M."/>
            <person name="Op den Camp H."/>
            <person name="Overmann J."/>
            <person name="Amann R."/>
            <person name="Jetten M.S.M."/>
            <person name="Mascher T."/>
            <person name="Medema M.H."/>
            <person name="Devos D.P."/>
            <person name="Kaster A.-K."/>
            <person name="Ovreas L."/>
            <person name="Rohde M."/>
            <person name="Galperin M.Y."/>
            <person name="Jogler C."/>
        </authorList>
    </citation>
    <scope>NUCLEOTIDE SEQUENCE [LARGE SCALE GENOMIC DNA]</scope>
    <source>
        <strain evidence="2 3">Enr13</strain>
    </source>
</reference>
<dbReference type="Pfam" id="PF13531">
    <property type="entry name" value="SBP_bac_11"/>
    <property type="match status" value="2"/>
</dbReference>
<proteinExistence type="predicted"/>
<name>A0A518HPP9_9BACT</name>
<evidence type="ECO:0000313" key="2">
    <source>
        <dbReference type="EMBL" id="QDV42757.1"/>
    </source>
</evidence>
<accession>A0A518HPP9</accession>
<dbReference type="GO" id="GO:0015689">
    <property type="term" value="P:molybdate ion transport"/>
    <property type="evidence" value="ECO:0007669"/>
    <property type="project" value="TreeGrafter"/>
</dbReference>
<dbReference type="InterPro" id="IPR050682">
    <property type="entry name" value="ModA/WtpA"/>
</dbReference>
<keyword evidence="3" id="KW-1185">Reference proteome</keyword>
<organism evidence="2 3">
    <name type="scientific">Stieleria neptunia</name>
    <dbReference type="NCBI Taxonomy" id="2527979"/>
    <lineage>
        <taxon>Bacteria</taxon>
        <taxon>Pseudomonadati</taxon>
        <taxon>Planctomycetota</taxon>
        <taxon>Planctomycetia</taxon>
        <taxon>Pirellulales</taxon>
        <taxon>Pirellulaceae</taxon>
        <taxon>Stieleria</taxon>
    </lineage>
</organism>
<keyword evidence="1" id="KW-1133">Transmembrane helix</keyword>
<dbReference type="KEGG" id="snep:Enr13x_26070"/>
<dbReference type="SUPFAM" id="SSF53850">
    <property type="entry name" value="Periplasmic binding protein-like II"/>
    <property type="match status" value="2"/>
</dbReference>
<protein>
    <submittedName>
        <fullName evidence="2">Binding protein</fullName>
    </submittedName>
</protein>
<gene>
    <name evidence="2" type="ORF">Enr13x_26070</name>
</gene>
<dbReference type="AlphaFoldDB" id="A0A518HPP9"/>
<evidence type="ECO:0000256" key="1">
    <source>
        <dbReference type="SAM" id="Phobius"/>
    </source>
</evidence>
<dbReference type="Gene3D" id="3.40.190.10">
    <property type="entry name" value="Periplasmic binding protein-like II"/>
    <property type="match status" value="4"/>
</dbReference>
<keyword evidence="1" id="KW-0812">Transmembrane</keyword>
<dbReference type="EMBL" id="CP037423">
    <property type="protein sequence ID" value="QDV42757.1"/>
    <property type="molecule type" value="Genomic_DNA"/>
</dbReference>
<dbReference type="Proteomes" id="UP000319004">
    <property type="component" value="Chromosome"/>
</dbReference>
<dbReference type="PANTHER" id="PTHR30632:SF0">
    <property type="entry name" value="SULFATE-BINDING PROTEIN"/>
    <property type="match status" value="1"/>
</dbReference>
<evidence type="ECO:0000313" key="3">
    <source>
        <dbReference type="Proteomes" id="UP000319004"/>
    </source>
</evidence>
<dbReference type="PANTHER" id="PTHR30632">
    <property type="entry name" value="MOLYBDATE-BINDING PERIPLASMIC PROTEIN"/>
    <property type="match status" value="1"/>
</dbReference>
<sequence>MQKKDAIAIPSWFRSRRAASKIKTMNRTYLLMAGSLVALIGIVVMLGDREKPSSSGRAVMLYCAASNRAVMESIRKEYEQEFDRSVDIQYGPSQTLLSSIEVAKQGDLYLPADDSYLNLGKEKGLIAEEIPIAKMQAVIAVPKGNPKSIQSLNDLLRDDVRVVLASPDSAAIGKVVRETLSAIDRWDGLDKTTKAYRGTVNEVANDIKIGAADAGIVYDAVLHTYPDLTFVEIPELAATASQISVGVIASTEHTADALHFARYIASADRGLEHYGNHGFRVSGGDTWADQPELSVFAGSMLRPAIEDTIAAFEKREGVKVNRVYNGCGILVAQMKAGQHPDAYFACDSEFMNQVHDLFPEPVPVSQNELVILVQKGNPKGISSLRDLSKEGLRVGIGHEKQCAMGWITQNTFREGGVQQEIMPNVTVQTPTGDMLVNQLQTGSLDAAVAYLSNAAGASEFLDAIRIQGIDCSVATQPWAVAKQSPYPNLASRLFQQICSTESQDIFAAEGFRWQNLGKDATDE</sequence>
<dbReference type="GO" id="GO:0030973">
    <property type="term" value="F:molybdate ion binding"/>
    <property type="evidence" value="ECO:0007669"/>
    <property type="project" value="TreeGrafter"/>
</dbReference>